<evidence type="ECO:0000259" key="2">
    <source>
        <dbReference type="Pfam" id="PF21722"/>
    </source>
</evidence>
<evidence type="ECO:0000313" key="3">
    <source>
        <dbReference type="EMBL" id="DAD91023.1"/>
    </source>
</evidence>
<dbReference type="EMBL" id="BK015101">
    <property type="protein sequence ID" value="DAD91023.1"/>
    <property type="molecule type" value="Genomic_DNA"/>
</dbReference>
<feature type="region of interest" description="Disordered" evidence="1">
    <location>
        <begin position="281"/>
        <end position="312"/>
    </location>
</feature>
<name>A0A8S5N9F6_9CAUD</name>
<organism evidence="3">
    <name type="scientific">Siphoviridae sp. ctepM7</name>
    <dbReference type="NCBI Taxonomy" id="2826408"/>
    <lineage>
        <taxon>Viruses</taxon>
        <taxon>Duplodnaviria</taxon>
        <taxon>Heunggongvirae</taxon>
        <taxon>Uroviricota</taxon>
        <taxon>Caudoviricetes</taxon>
    </lineage>
</organism>
<accession>A0A8S5N9F6</accession>
<sequence length="404" mass="38824">MKDFVIKGNGNSRYLKSSLEGITTWEQFRVALAAGTLPVDLNGINPEGFQQLGDPLNKATLLKDVTASILGLPNTAVPDDAFLALTIGVGTYGYRVKIQLADGTPVEGATVSGITALTGSTLVSGADGIVLGKSTSQTVTIGCTSPYIDQAAPANQSVTATGTITDVTLTLTSITDMITVTSSKTTKVSPMAKTMDVTAVGGGGGGGGYNQNSRYDGAGAGGGGGYVSTKIGVECADKLLKIALGGRGSGSNYADGNVSAGGSGGDTSLQIDGVSALTANGGKGGAGGSSGPTAGGSGNGSGGNGGRYENVAQPGGSGSGYIFNDSRLGLAGGGGGGGGFSGNNATDATAKSGGLPYGGKGGTQEGTYSGTSGSGPGGGGGGAGSTNGNGGAGSSGQMYLRFHF</sequence>
<feature type="compositionally biased region" description="Gly residues" evidence="1">
    <location>
        <begin position="372"/>
        <end position="394"/>
    </location>
</feature>
<protein>
    <recommendedName>
        <fullName evidence="2">Glycine-rich domain-containing protein</fullName>
    </recommendedName>
</protein>
<dbReference type="InterPro" id="IPR049304">
    <property type="entry name" value="Gly_rich_dom"/>
</dbReference>
<feature type="compositionally biased region" description="Gly residues" evidence="1">
    <location>
        <begin position="281"/>
        <end position="306"/>
    </location>
</feature>
<feature type="region of interest" description="Disordered" evidence="1">
    <location>
        <begin position="355"/>
        <end position="397"/>
    </location>
</feature>
<proteinExistence type="predicted"/>
<dbReference type="Pfam" id="PF21722">
    <property type="entry name" value="Gly_rich_2"/>
    <property type="match status" value="1"/>
</dbReference>
<reference evidence="3" key="1">
    <citation type="journal article" date="2021" name="Proc. Natl. Acad. Sci. U.S.A.">
        <title>A Catalog of Tens of Thousands of Viruses from Human Metagenomes Reveals Hidden Associations with Chronic Diseases.</title>
        <authorList>
            <person name="Tisza M.J."/>
            <person name="Buck C.B."/>
        </authorList>
    </citation>
    <scope>NUCLEOTIDE SEQUENCE</scope>
    <source>
        <strain evidence="3">CtepM7</strain>
    </source>
</reference>
<feature type="compositionally biased region" description="Gly residues" evidence="1">
    <location>
        <begin position="355"/>
        <end position="364"/>
    </location>
</feature>
<evidence type="ECO:0000256" key="1">
    <source>
        <dbReference type="SAM" id="MobiDB-lite"/>
    </source>
</evidence>
<feature type="domain" description="Glycine-rich" evidence="2">
    <location>
        <begin position="185"/>
        <end position="402"/>
    </location>
</feature>